<keyword evidence="3" id="KW-1185">Reference proteome</keyword>
<dbReference type="InterPro" id="IPR000073">
    <property type="entry name" value="AB_hydrolase_1"/>
</dbReference>
<dbReference type="PANTHER" id="PTHR43798:SF5">
    <property type="entry name" value="MONOACYLGLYCEROL LIPASE ABHD6"/>
    <property type="match status" value="1"/>
</dbReference>
<proteinExistence type="predicted"/>
<name>A0ABS4WHG0_9MICC</name>
<organism evidence="2 3">
    <name type="scientific">Paeniglutamicibacter psychrophenolicus</name>
    <dbReference type="NCBI Taxonomy" id="257454"/>
    <lineage>
        <taxon>Bacteria</taxon>
        <taxon>Bacillati</taxon>
        <taxon>Actinomycetota</taxon>
        <taxon>Actinomycetes</taxon>
        <taxon>Micrococcales</taxon>
        <taxon>Micrococcaceae</taxon>
        <taxon>Paeniglutamicibacter</taxon>
    </lineage>
</organism>
<dbReference type="EMBL" id="JAGIOE010000001">
    <property type="protein sequence ID" value="MBP2375646.1"/>
    <property type="molecule type" value="Genomic_DNA"/>
</dbReference>
<evidence type="ECO:0000259" key="1">
    <source>
        <dbReference type="Pfam" id="PF00561"/>
    </source>
</evidence>
<sequence>MKIHPDAQKDTLQVEGLEVPFYDTLAPHDTRETVVLIHGTGGSAATHFRTLYPMLAARYRVLALDLQTPAEGLTLEHYAGQVAAVIQKQSPGAPVHLLGYSLGALVASVVAANHEKLVRSLTLVAGWITSDNQQLLRNSIWGKLFETNHDLLREFVTFTAFSPAFLAGRSMSEVEQLVSSRVFPAGIAQQMELNRNADTGDVLGSIGAPTLVIAGRHDYMVHARQTQLLYGAIPDARYATIDSGHAIVHERPAQLFQIVNEFIMEPHGTPAGLVHDPIFV</sequence>
<feature type="domain" description="AB hydrolase-1" evidence="1">
    <location>
        <begin position="33"/>
        <end position="252"/>
    </location>
</feature>
<protein>
    <submittedName>
        <fullName evidence="2">Pimeloyl-ACP methyl ester carboxylesterase</fullName>
    </submittedName>
</protein>
<dbReference type="InterPro" id="IPR050266">
    <property type="entry name" value="AB_hydrolase_sf"/>
</dbReference>
<evidence type="ECO:0000313" key="3">
    <source>
        <dbReference type="Proteomes" id="UP000766570"/>
    </source>
</evidence>
<dbReference type="Gene3D" id="3.40.50.1820">
    <property type="entry name" value="alpha/beta hydrolase"/>
    <property type="match status" value="1"/>
</dbReference>
<accession>A0ABS4WHG0</accession>
<evidence type="ECO:0000313" key="2">
    <source>
        <dbReference type="EMBL" id="MBP2375646.1"/>
    </source>
</evidence>
<dbReference type="SUPFAM" id="SSF53474">
    <property type="entry name" value="alpha/beta-Hydrolases"/>
    <property type="match status" value="1"/>
</dbReference>
<gene>
    <name evidence="2" type="ORF">JOF46_003558</name>
</gene>
<dbReference type="RefSeq" id="WP_209909587.1">
    <property type="nucleotide sequence ID" value="NZ_BAAAMI010000013.1"/>
</dbReference>
<reference evidence="2 3" key="1">
    <citation type="submission" date="2021-03" db="EMBL/GenBank/DDBJ databases">
        <title>Sequencing the genomes of 1000 actinobacteria strains.</title>
        <authorList>
            <person name="Klenk H.-P."/>
        </authorList>
    </citation>
    <scope>NUCLEOTIDE SEQUENCE [LARGE SCALE GENOMIC DNA]</scope>
    <source>
        <strain evidence="2 3">DSM 15454</strain>
    </source>
</reference>
<dbReference type="InterPro" id="IPR029058">
    <property type="entry name" value="AB_hydrolase_fold"/>
</dbReference>
<dbReference type="Pfam" id="PF00561">
    <property type="entry name" value="Abhydrolase_1"/>
    <property type="match status" value="1"/>
</dbReference>
<dbReference type="PANTHER" id="PTHR43798">
    <property type="entry name" value="MONOACYLGLYCEROL LIPASE"/>
    <property type="match status" value="1"/>
</dbReference>
<dbReference type="Proteomes" id="UP000766570">
    <property type="component" value="Unassembled WGS sequence"/>
</dbReference>
<comment type="caution">
    <text evidence="2">The sequence shown here is derived from an EMBL/GenBank/DDBJ whole genome shotgun (WGS) entry which is preliminary data.</text>
</comment>